<dbReference type="InterPro" id="IPR021255">
    <property type="entry name" value="DUF2807"/>
</dbReference>
<evidence type="ECO:0000313" key="2">
    <source>
        <dbReference type="EMBL" id="KGO07932.1"/>
    </source>
</evidence>
<feature type="domain" description="Putative auto-transporter adhesin head GIN" evidence="1">
    <location>
        <begin position="33"/>
        <end position="228"/>
    </location>
</feature>
<accession>A0A0A2GXI9</accession>
<proteinExistence type="predicted"/>
<dbReference type="Gene3D" id="2.160.20.120">
    <property type="match status" value="1"/>
</dbReference>
<sequence>MLAFFISCDSEDANDCFQTDGDIITYTLDVDTFSKIQMEDDIRVILKEGPQQEVIVETGENLVPDLNLFVEQETLVLQNLNGCNFLREYGRTLVTVTSPNITRIRQASAFEITSEGLLNYESLTIVSNSTANSLNITDINKSGAVTLHINSTNLVVSANGSSNITMSGSVETASINFSDEFPQFNGRNLEIGDLTFNHTSAAQMVVNPQNSLQGVIKATGDLISVTEPPLVDVDVLFTGQLIFED</sequence>
<dbReference type="EMBL" id="JSAQ01000001">
    <property type="protein sequence ID" value="KGO07932.1"/>
    <property type="molecule type" value="Genomic_DNA"/>
</dbReference>
<evidence type="ECO:0000313" key="3">
    <source>
        <dbReference type="Proteomes" id="UP000030140"/>
    </source>
</evidence>
<comment type="caution">
    <text evidence="2">The sequence shown here is derived from an EMBL/GenBank/DDBJ whole genome shotgun (WGS) entry which is preliminary data.</text>
</comment>
<keyword evidence="3" id="KW-1185">Reference proteome</keyword>
<dbReference type="AlphaFoldDB" id="A0A0A2GXI9"/>
<gene>
    <name evidence="2" type="ORF">NV36_02545</name>
</gene>
<name>A0A0A2GXI9_9FLAO</name>
<dbReference type="Pfam" id="PF10988">
    <property type="entry name" value="DUF2807"/>
    <property type="match status" value="1"/>
</dbReference>
<dbReference type="Proteomes" id="UP000030140">
    <property type="component" value="Unassembled WGS sequence"/>
</dbReference>
<evidence type="ECO:0000259" key="1">
    <source>
        <dbReference type="Pfam" id="PF10988"/>
    </source>
</evidence>
<reference evidence="2 3" key="1">
    <citation type="submission" date="2014-10" db="EMBL/GenBank/DDBJ databases">
        <title>Draft genome sequence of the proteorhodopsin-containing marine bacterium Dokdonia donghaensis.</title>
        <authorList>
            <person name="Gomez-Consarnau L."/>
            <person name="Gonzalez J.M."/>
            <person name="Riedel T."/>
            <person name="Jaenicke S."/>
            <person name="Wagner-Doebler I."/>
            <person name="Fuhrman J.A."/>
        </authorList>
    </citation>
    <scope>NUCLEOTIDE SEQUENCE [LARGE SCALE GENOMIC DNA]</scope>
    <source>
        <strain evidence="2 3">DSW-1</strain>
    </source>
</reference>
<organism evidence="2 3">
    <name type="scientific">Dokdonia donghaensis DSW-1</name>
    <dbReference type="NCBI Taxonomy" id="1300343"/>
    <lineage>
        <taxon>Bacteria</taxon>
        <taxon>Pseudomonadati</taxon>
        <taxon>Bacteroidota</taxon>
        <taxon>Flavobacteriia</taxon>
        <taxon>Flavobacteriales</taxon>
        <taxon>Flavobacteriaceae</taxon>
        <taxon>Dokdonia</taxon>
    </lineage>
</organism>
<protein>
    <recommendedName>
        <fullName evidence="1">Putative auto-transporter adhesin head GIN domain-containing protein</fullName>
    </recommendedName>
</protein>